<dbReference type="Proteomes" id="UP001596333">
    <property type="component" value="Unassembled WGS sequence"/>
</dbReference>
<proteinExistence type="predicted"/>
<sequence>MTRNTGSGQLRNAILEDLRTHQPLLDALDLSGLSDVVGPADPTRQIYSQQTLQETDYPVGVAMGVMRGGGGVSTSSSTSADFVVQGAIVARLGWRQAIDNDPSLGLSESYMDHILSLVGERANIAFGVPYLQANGPVGGSEMLESDDGGQWSLPARWSVTRTVVGDDGPRA</sequence>
<name>A0ABD5UF91_9EURY</name>
<evidence type="ECO:0000313" key="2">
    <source>
        <dbReference type="Proteomes" id="UP001596333"/>
    </source>
</evidence>
<dbReference type="AlphaFoldDB" id="A0ABD5UF91"/>
<reference evidence="1 2" key="1">
    <citation type="journal article" date="2019" name="Int. J. Syst. Evol. Microbiol.">
        <title>The Global Catalogue of Microorganisms (GCM) 10K type strain sequencing project: providing services to taxonomists for standard genome sequencing and annotation.</title>
        <authorList>
            <consortium name="The Broad Institute Genomics Platform"/>
            <consortium name="The Broad Institute Genome Sequencing Center for Infectious Disease"/>
            <person name="Wu L."/>
            <person name="Ma J."/>
        </authorList>
    </citation>
    <scope>NUCLEOTIDE SEQUENCE [LARGE SCALE GENOMIC DNA]</scope>
    <source>
        <strain evidence="1 2">Y73</strain>
    </source>
</reference>
<accession>A0ABD5UF91</accession>
<keyword evidence="2" id="KW-1185">Reference proteome</keyword>
<gene>
    <name evidence="1" type="ORF">ACFQEY_02495</name>
</gene>
<dbReference type="RefSeq" id="WP_379764470.1">
    <property type="nucleotide sequence ID" value="NZ_JBHSXI010000001.1"/>
</dbReference>
<comment type="caution">
    <text evidence="1">The sequence shown here is derived from an EMBL/GenBank/DDBJ whole genome shotgun (WGS) entry which is preliminary data.</text>
</comment>
<dbReference type="EMBL" id="JBHSXI010000001">
    <property type="protein sequence ID" value="MFC6887928.1"/>
    <property type="molecule type" value="Genomic_DNA"/>
</dbReference>
<protein>
    <submittedName>
        <fullName evidence="1">Uncharacterized protein</fullName>
    </submittedName>
</protein>
<evidence type="ECO:0000313" key="1">
    <source>
        <dbReference type="EMBL" id="MFC6887928.1"/>
    </source>
</evidence>
<organism evidence="1 2">
    <name type="scientific">Halorubrum trueperi</name>
    <dbReference type="NCBI Taxonomy" id="2004704"/>
    <lineage>
        <taxon>Archaea</taxon>
        <taxon>Methanobacteriati</taxon>
        <taxon>Methanobacteriota</taxon>
        <taxon>Stenosarchaea group</taxon>
        <taxon>Halobacteria</taxon>
        <taxon>Halobacteriales</taxon>
        <taxon>Haloferacaceae</taxon>
        <taxon>Halorubrum</taxon>
    </lineage>
</organism>